<dbReference type="Pfam" id="PF00364">
    <property type="entry name" value="Biotin_lipoyl"/>
    <property type="match status" value="1"/>
</dbReference>
<comment type="caution">
    <text evidence="3">The sequence shown here is derived from an EMBL/GenBank/DDBJ whole genome shotgun (WGS) entry which is preliminary data.</text>
</comment>
<dbReference type="PANTHER" id="PTHR45266">
    <property type="entry name" value="OXALOACETATE DECARBOXYLASE ALPHA CHAIN"/>
    <property type="match status" value="1"/>
</dbReference>
<protein>
    <recommendedName>
        <fullName evidence="2">Lipoyl-binding domain-containing protein</fullName>
    </recommendedName>
</protein>
<organism evidence="3 4">
    <name type="scientific">Fimbriimonas ginsengisoli</name>
    <dbReference type="NCBI Taxonomy" id="1005039"/>
    <lineage>
        <taxon>Bacteria</taxon>
        <taxon>Bacillati</taxon>
        <taxon>Armatimonadota</taxon>
        <taxon>Fimbriimonadia</taxon>
        <taxon>Fimbriimonadales</taxon>
        <taxon>Fimbriimonadaceae</taxon>
        <taxon>Fimbriimonas</taxon>
    </lineage>
</organism>
<dbReference type="PANTHER" id="PTHR45266:SF3">
    <property type="entry name" value="OXALOACETATE DECARBOXYLASE ALPHA CHAIN"/>
    <property type="match status" value="1"/>
</dbReference>
<dbReference type="CDD" id="cd06850">
    <property type="entry name" value="biotinyl_domain"/>
    <property type="match status" value="1"/>
</dbReference>
<evidence type="ECO:0000256" key="1">
    <source>
        <dbReference type="ARBA" id="ARBA00023267"/>
    </source>
</evidence>
<dbReference type="EMBL" id="JACOSL010000039">
    <property type="protein sequence ID" value="MBI1756753.1"/>
    <property type="molecule type" value="Genomic_DNA"/>
</dbReference>
<name>A0A931LV59_FIMGI</name>
<dbReference type="AlphaFoldDB" id="A0A931LV59"/>
<dbReference type="Gene3D" id="2.40.50.100">
    <property type="match status" value="1"/>
</dbReference>
<evidence type="ECO:0000259" key="2">
    <source>
        <dbReference type="Pfam" id="PF00364"/>
    </source>
</evidence>
<dbReference type="InterPro" id="IPR050709">
    <property type="entry name" value="Biotin_Carboxyl_Carrier/Decarb"/>
</dbReference>
<reference evidence="3" key="1">
    <citation type="submission" date="2020-07" db="EMBL/GenBank/DDBJ databases">
        <title>Huge and variable diversity of episymbiotic CPR bacteria and DPANN archaea in groundwater ecosystems.</title>
        <authorList>
            <person name="He C.Y."/>
            <person name="Keren R."/>
            <person name="Whittaker M."/>
            <person name="Farag I.F."/>
            <person name="Doudna J."/>
            <person name="Cate J.H.D."/>
            <person name="Banfield J.F."/>
        </authorList>
    </citation>
    <scope>NUCLEOTIDE SEQUENCE</scope>
    <source>
        <strain evidence="3">NC_groundwater_17_Pr7_B-0.1um_64_12</strain>
    </source>
</reference>
<keyword evidence="1" id="KW-0092">Biotin</keyword>
<dbReference type="SUPFAM" id="SSF51230">
    <property type="entry name" value="Single hybrid motif"/>
    <property type="match status" value="1"/>
</dbReference>
<dbReference type="InterPro" id="IPR000089">
    <property type="entry name" value="Biotin_lipoyl"/>
</dbReference>
<evidence type="ECO:0000313" key="4">
    <source>
        <dbReference type="Proteomes" id="UP000727962"/>
    </source>
</evidence>
<evidence type="ECO:0000313" key="3">
    <source>
        <dbReference type="EMBL" id="MBI1756753.1"/>
    </source>
</evidence>
<proteinExistence type="predicted"/>
<feature type="domain" description="Lipoyl-binding" evidence="2">
    <location>
        <begin position="59"/>
        <end position="125"/>
    </location>
</feature>
<dbReference type="Proteomes" id="UP000727962">
    <property type="component" value="Unassembled WGS sequence"/>
</dbReference>
<gene>
    <name evidence="3" type="ORF">HYR64_06565</name>
</gene>
<dbReference type="InterPro" id="IPR011053">
    <property type="entry name" value="Single_hybrid_motif"/>
</dbReference>
<accession>A0A931LV59</accession>
<sequence>MAELDLELVRHALDTARRHGFAELELEAGGAVFRARLDQTPQAQTAKTPEIPAPDGVPIRAPLIGYYVPGAAPLELGMKVQPGDVIGVINALGIDNEVESSVSGEVIEVLVQDGEAVEFGQPLAIVRVAR</sequence>